<feature type="region of interest" description="Disordered" evidence="2">
    <location>
        <begin position="38"/>
        <end position="81"/>
    </location>
</feature>
<evidence type="ECO:0000313" key="5">
    <source>
        <dbReference type="Proteomes" id="UP000019335"/>
    </source>
</evidence>
<dbReference type="OrthoDB" id="10253878at2759"/>
<dbReference type="Pfam" id="PF03981">
    <property type="entry name" value="Ubiq_cyt_C_chap"/>
    <property type="match status" value="1"/>
</dbReference>
<evidence type="ECO:0000256" key="2">
    <source>
        <dbReference type="SAM" id="MobiDB-lite"/>
    </source>
</evidence>
<proteinExistence type="inferred from homology"/>
<dbReference type="EMBL" id="AZIL01002029">
    <property type="protein sequence ID" value="EWM22898.1"/>
    <property type="molecule type" value="Genomic_DNA"/>
</dbReference>
<sequence length="179" mass="19411">MTSTASLRAVQGLLRSRHSGLRHVGSLAALSGAQSSPLLCPRHPSPRPAALSPPLSSSFSSASPSSSSPPLAADRTDAEPQVRATARTLSLPQRILHFFGMGESMKRTRNSEALLQSCISQAGNTIFYRAGRVSDSFRAAHGLLIVHVWMLHKRLLMEGEEGKILEEALFDRLWYVPAI</sequence>
<comment type="similarity">
    <text evidence="1">Belongs to the CBP3 family.</text>
</comment>
<feature type="compositionally biased region" description="Low complexity" evidence="2">
    <location>
        <begin position="48"/>
        <end position="73"/>
    </location>
</feature>
<evidence type="ECO:0000313" key="4">
    <source>
        <dbReference type="EMBL" id="EWM22898.1"/>
    </source>
</evidence>
<comment type="caution">
    <text evidence="4">The sequence shown here is derived from an EMBL/GenBank/DDBJ whole genome shotgun (WGS) entry which is preliminary data.</text>
</comment>
<dbReference type="PANTHER" id="PTHR12184">
    <property type="entry name" value="UBIQUINOL-CYTOCHROME C REDUCTASE COMPLEX ASSEMBLY FACTOR 1 FAMILY MEMBER"/>
    <property type="match status" value="1"/>
</dbReference>
<dbReference type="GO" id="GO:0005739">
    <property type="term" value="C:mitochondrion"/>
    <property type="evidence" value="ECO:0007669"/>
    <property type="project" value="TreeGrafter"/>
</dbReference>
<accession>W7TH84</accession>
<dbReference type="AlphaFoldDB" id="W7TH84"/>
<dbReference type="PANTHER" id="PTHR12184:SF1">
    <property type="entry name" value="UBIQUINOL-CYTOCHROME-C REDUCTASE COMPLEX ASSEMBLY FACTOR 1"/>
    <property type="match status" value="1"/>
</dbReference>
<keyword evidence="5" id="KW-1185">Reference proteome</keyword>
<name>W7TH84_9STRA</name>
<dbReference type="Proteomes" id="UP000019335">
    <property type="component" value="Chromosome 19"/>
</dbReference>
<evidence type="ECO:0000259" key="3">
    <source>
        <dbReference type="Pfam" id="PF03981"/>
    </source>
</evidence>
<feature type="domain" description="Ubiquinol-cytochrome c chaperone" evidence="3">
    <location>
        <begin position="132"/>
        <end position="174"/>
    </location>
</feature>
<organism evidence="4 5">
    <name type="scientific">Nannochloropsis gaditana</name>
    <dbReference type="NCBI Taxonomy" id="72520"/>
    <lineage>
        <taxon>Eukaryota</taxon>
        <taxon>Sar</taxon>
        <taxon>Stramenopiles</taxon>
        <taxon>Ochrophyta</taxon>
        <taxon>Eustigmatophyceae</taxon>
        <taxon>Eustigmatales</taxon>
        <taxon>Monodopsidaceae</taxon>
        <taxon>Nannochloropsis</taxon>
    </lineage>
</organism>
<reference evidence="4 5" key="1">
    <citation type="journal article" date="2014" name="Mol. Plant">
        <title>Chromosome Scale Genome Assembly and Transcriptome Profiling of Nannochloropsis gaditana in Nitrogen Depletion.</title>
        <authorList>
            <person name="Corteggiani Carpinelli E."/>
            <person name="Telatin A."/>
            <person name="Vitulo N."/>
            <person name="Forcato C."/>
            <person name="D'Angelo M."/>
            <person name="Schiavon R."/>
            <person name="Vezzi A."/>
            <person name="Giacometti G.M."/>
            <person name="Morosinotto T."/>
            <person name="Valle G."/>
        </authorList>
    </citation>
    <scope>NUCLEOTIDE SEQUENCE [LARGE SCALE GENOMIC DNA]</scope>
    <source>
        <strain evidence="4 5">B-31</strain>
    </source>
</reference>
<dbReference type="GO" id="GO:0034551">
    <property type="term" value="P:mitochondrial respiratory chain complex III assembly"/>
    <property type="evidence" value="ECO:0007669"/>
    <property type="project" value="TreeGrafter"/>
</dbReference>
<protein>
    <submittedName>
        <fullName evidence="4">Ubiquinol-cytochrome c chaperone/UPF0174</fullName>
    </submittedName>
</protein>
<dbReference type="InterPro" id="IPR007129">
    <property type="entry name" value="Ubiqinol_cyt_c_chaperone_CPB3"/>
</dbReference>
<dbReference type="InterPro" id="IPR021150">
    <property type="entry name" value="Ubiq_cyt_c_chap"/>
</dbReference>
<evidence type="ECO:0000256" key="1">
    <source>
        <dbReference type="ARBA" id="ARBA00006407"/>
    </source>
</evidence>
<gene>
    <name evidence="4" type="ORF">Naga_101099g1</name>
</gene>